<protein>
    <recommendedName>
        <fullName evidence="3">Nicastrin</fullName>
    </recommendedName>
</protein>
<dbReference type="PANTHER" id="PTHR21092:SF0">
    <property type="entry name" value="NICASTRIN"/>
    <property type="match status" value="1"/>
</dbReference>
<dbReference type="KEGG" id="nss:113428502"/>
<dbReference type="GO" id="GO:0016485">
    <property type="term" value="P:protein processing"/>
    <property type="evidence" value="ECO:0007669"/>
    <property type="project" value="InterPro"/>
</dbReference>
<name>A0A6J1W1V9_9SAUR</name>
<dbReference type="RefSeq" id="XP_026546853.1">
    <property type="nucleotide sequence ID" value="XM_026691068.1"/>
</dbReference>
<evidence type="ECO:0000256" key="2">
    <source>
        <dbReference type="ARBA" id="ARBA00007717"/>
    </source>
</evidence>
<organism evidence="11 13">
    <name type="scientific">Notechis scutatus</name>
    <name type="common">mainland tiger snake</name>
    <dbReference type="NCBI Taxonomy" id="8663"/>
    <lineage>
        <taxon>Eukaryota</taxon>
        <taxon>Metazoa</taxon>
        <taxon>Chordata</taxon>
        <taxon>Craniata</taxon>
        <taxon>Vertebrata</taxon>
        <taxon>Euteleostomi</taxon>
        <taxon>Lepidosauria</taxon>
        <taxon>Squamata</taxon>
        <taxon>Bifurcata</taxon>
        <taxon>Unidentata</taxon>
        <taxon>Episquamata</taxon>
        <taxon>Toxicofera</taxon>
        <taxon>Serpentes</taxon>
        <taxon>Colubroidea</taxon>
        <taxon>Elapidae</taxon>
        <taxon>Hydrophiinae</taxon>
        <taxon>Notechis</taxon>
    </lineage>
</organism>
<feature type="domain" description="Nicastrin small lobe" evidence="10">
    <location>
        <begin position="65"/>
        <end position="158"/>
    </location>
</feature>
<dbReference type="GO" id="GO:0007219">
    <property type="term" value="P:Notch signaling pathway"/>
    <property type="evidence" value="ECO:0007669"/>
    <property type="project" value="UniProtKB-KW"/>
</dbReference>
<evidence type="ECO:0000256" key="4">
    <source>
        <dbReference type="ARBA" id="ARBA00022692"/>
    </source>
</evidence>
<dbReference type="GO" id="GO:0007220">
    <property type="term" value="P:Notch receptor processing"/>
    <property type="evidence" value="ECO:0007669"/>
    <property type="project" value="TreeGrafter"/>
</dbReference>
<evidence type="ECO:0000313" key="13">
    <source>
        <dbReference type="RefSeq" id="XP_026546853.1"/>
    </source>
</evidence>
<keyword evidence="9" id="KW-0325">Glycoprotein</keyword>
<dbReference type="AlphaFoldDB" id="A0A6J1W1V9"/>
<dbReference type="InterPro" id="IPR008710">
    <property type="entry name" value="Nicastrin"/>
</dbReference>
<keyword evidence="4" id="KW-0812">Transmembrane</keyword>
<dbReference type="InterPro" id="IPR041084">
    <property type="entry name" value="Ncstrn_small"/>
</dbReference>
<evidence type="ECO:0000256" key="1">
    <source>
        <dbReference type="ARBA" id="ARBA00004479"/>
    </source>
</evidence>
<dbReference type="KEGG" id="nss:113428512"/>
<keyword evidence="7" id="KW-1133">Transmembrane helix</keyword>
<evidence type="ECO:0000256" key="5">
    <source>
        <dbReference type="ARBA" id="ARBA00022729"/>
    </source>
</evidence>
<evidence type="ECO:0000313" key="12">
    <source>
        <dbReference type="RefSeq" id="XP_026546843.1"/>
    </source>
</evidence>
<comment type="subcellular location">
    <subcellularLocation>
        <location evidence="1">Membrane</location>
        <topology evidence="1">Single-pass type I membrane protein</topology>
    </subcellularLocation>
</comment>
<reference evidence="12 13" key="1">
    <citation type="submission" date="2025-04" db="UniProtKB">
        <authorList>
            <consortium name="RefSeq"/>
        </authorList>
    </citation>
    <scope>IDENTIFICATION</scope>
</reference>
<dbReference type="GO" id="GO:0005886">
    <property type="term" value="C:plasma membrane"/>
    <property type="evidence" value="ECO:0007669"/>
    <property type="project" value="UniProtKB-ARBA"/>
</dbReference>
<keyword evidence="8" id="KW-0472">Membrane</keyword>
<dbReference type="Proteomes" id="UP000504612">
    <property type="component" value="Unplaced"/>
</dbReference>
<dbReference type="PANTHER" id="PTHR21092">
    <property type="entry name" value="NICASTRIN"/>
    <property type="match status" value="1"/>
</dbReference>
<evidence type="ECO:0000256" key="3">
    <source>
        <dbReference type="ARBA" id="ARBA00015303"/>
    </source>
</evidence>
<evidence type="ECO:0000256" key="6">
    <source>
        <dbReference type="ARBA" id="ARBA00022976"/>
    </source>
</evidence>
<proteinExistence type="inferred from homology"/>
<dbReference type="GeneID" id="113428512"/>
<accession>A0A6J1W1V9</accession>
<comment type="similarity">
    <text evidence="2">Belongs to the nicastrin family.</text>
</comment>
<keyword evidence="5" id="KW-0732">Signal</keyword>
<gene>
    <name evidence="13" type="primary">LOC113428512</name>
    <name evidence="12" type="synonym">LOC113428502</name>
</gene>
<evidence type="ECO:0000259" key="10">
    <source>
        <dbReference type="Pfam" id="PF18266"/>
    </source>
</evidence>
<feature type="non-terminal residue" evidence="13">
    <location>
        <position position="160"/>
    </location>
</feature>
<evidence type="ECO:0000313" key="11">
    <source>
        <dbReference type="Proteomes" id="UP000504612"/>
    </source>
</evidence>
<keyword evidence="6" id="KW-0914">Notch signaling pathway</keyword>
<evidence type="ECO:0000256" key="9">
    <source>
        <dbReference type="ARBA" id="ARBA00023180"/>
    </source>
</evidence>
<evidence type="ECO:0000256" key="7">
    <source>
        <dbReference type="ARBA" id="ARBA00022989"/>
    </source>
</evidence>
<dbReference type="Pfam" id="PF18266">
    <property type="entry name" value="Ncstrn_small"/>
    <property type="match status" value="1"/>
</dbReference>
<sequence>MLDIDSIHTHKSNILALGELNQECGLLTTKPSSHEIYARSNFYRGSGRCNSVEKKIYIPLNRTATCVRLLNATHQIGCQSSMFGDTGVIHVVEKESDLKWVLSDGRHSPYMVLLDGKLFTGPVMMKLKGSSRIAGVAVAVSKTSPSEGFSPGLPCPNDGY</sequence>
<evidence type="ECO:0000256" key="8">
    <source>
        <dbReference type="ARBA" id="ARBA00023136"/>
    </source>
</evidence>
<keyword evidence="11" id="KW-1185">Reference proteome</keyword>
<dbReference type="RefSeq" id="XP_026546843.1">
    <property type="nucleotide sequence ID" value="XM_026691058.1"/>
</dbReference>